<reference evidence="2 3" key="1">
    <citation type="journal article" date="2021" name="Elife">
        <title>Chloroplast acquisition without the gene transfer in kleptoplastic sea slugs, Plakobranchus ocellatus.</title>
        <authorList>
            <person name="Maeda T."/>
            <person name="Takahashi S."/>
            <person name="Yoshida T."/>
            <person name="Shimamura S."/>
            <person name="Takaki Y."/>
            <person name="Nagai Y."/>
            <person name="Toyoda A."/>
            <person name="Suzuki Y."/>
            <person name="Arimoto A."/>
            <person name="Ishii H."/>
            <person name="Satoh N."/>
            <person name="Nishiyama T."/>
            <person name="Hasebe M."/>
            <person name="Maruyama T."/>
            <person name="Minagawa J."/>
            <person name="Obokata J."/>
            <person name="Shigenobu S."/>
        </authorList>
    </citation>
    <scope>NUCLEOTIDE SEQUENCE [LARGE SCALE GENOMIC DNA]</scope>
</reference>
<dbReference type="EMBL" id="BLXT01001350">
    <property type="protein sequence ID" value="GFN84984.1"/>
    <property type="molecule type" value="Genomic_DNA"/>
</dbReference>
<evidence type="ECO:0000313" key="2">
    <source>
        <dbReference type="EMBL" id="GFN84984.1"/>
    </source>
</evidence>
<evidence type="ECO:0000256" key="1">
    <source>
        <dbReference type="SAM" id="SignalP"/>
    </source>
</evidence>
<protein>
    <recommendedName>
        <fullName evidence="4">Secreted protein</fullName>
    </recommendedName>
</protein>
<evidence type="ECO:0008006" key="4">
    <source>
        <dbReference type="Google" id="ProtNLM"/>
    </source>
</evidence>
<dbReference type="Proteomes" id="UP000735302">
    <property type="component" value="Unassembled WGS sequence"/>
</dbReference>
<feature type="chain" id="PRO_5043416459" description="Secreted protein" evidence="1">
    <location>
        <begin position="18"/>
        <end position="96"/>
    </location>
</feature>
<accession>A0AAV3YRB7</accession>
<proteinExistence type="predicted"/>
<gene>
    <name evidence="2" type="ORF">PoB_001149000</name>
</gene>
<name>A0AAV3YRB7_9GAST</name>
<keyword evidence="3" id="KW-1185">Reference proteome</keyword>
<sequence>MTRRINLPIIFAAVVMATLSCRQRISFRDIAAHPGETDIGQFPTFSQIGQNFFFSFPAETTHSSGKPTVSHSVQQEKRVPRSCTITLHCVALVQTL</sequence>
<organism evidence="2 3">
    <name type="scientific">Plakobranchus ocellatus</name>
    <dbReference type="NCBI Taxonomy" id="259542"/>
    <lineage>
        <taxon>Eukaryota</taxon>
        <taxon>Metazoa</taxon>
        <taxon>Spiralia</taxon>
        <taxon>Lophotrochozoa</taxon>
        <taxon>Mollusca</taxon>
        <taxon>Gastropoda</taxon>
        <taxon>Heterobranchia</taxon>
        <taxon>Euthyneura</taxon>
        <taxon>Panpulmonata</taxon>
        <taxon>Sacoglossa</taxon>
        <taxon>Placobranchoidea</taxon>
        <taxon>Plakobranchidae</taxon>
        <taxon>Plakobranchus</taxon>
    </lineage>
</organism>
<keyword evidence="1" id="KW-0732">Signal</keyword>
<feature type="signal peptide" evidence="1">
    <location>
        <begin position="1"/>
        <end position="17"/>
    </location>
</feature>
<comment type="caution">
    <text evidence="2">The sequence shown here is derived from an EMBL/GenBank/DDBJ whole genome shotgun (WGS) entry which is preliminary data.</text>
</comment>
<evidence type="ECO:0000313" key="3">
    <source>
        <dbReference type="Proteomes" id="UP000735302"/>
    </source>
</evidence>
<dbReference type="AlphaFoldDB" id="A0AAV3YRB7"/>
<dbReference type="PROSITE" id="PS51257">
    <property type="entry name" value="PROKAR_LIPOPROTEIN"/>
    <property type="match status" value="1"/>
</dbReference>